<dbReference type="EnsemblPlants" id="Pp3c11_23060V3.2">
    <property type="protein sequence ID" value="Pp3c11_23060V3.2"/>
    <property type="gene ID" value="Pp3c11_23060"/>
</dbReference>
<dbReference type="Proteomes" id="UP000006727">
    <property type="component" value="Chromosome 11"/>
</dbReference>
<dbReference type="Gramene" id="Pp3c11_23060V3.1">
    <property type="protein sequence ID" value="Pp3c11_23060V3.1"/>
    <property type="gene ID" value="Pp3c11_23060"/>
</dbReference>
<keyword evidence="3" id="KW-1185">Reference proteome</keyword>
<reference evidence="1 3" key="2">
    <citation type="journal article" date="2018" name="Plant J.">
        <title>The Physcomitrella patens chromosome-scale assembly reveals moss genome structure and evolution.</title>
        <authorList>
            <person name="Lang D."/>
            <person name="Ullrich K.K."/>
            <person name="Murat F."/>
            <person name="Fuchs J."/>
            <person name="Jenkins J."/>
            <person name="Haas F.B."/>
            <person name="Piednoel M."/>
            <person name="Gundlach H."/>
            <person name="Van Bel M."/>
            <person name="Meyberg R."/>
            <person name="Vives C."/>
            <person name="Morata J."/>
            <person name="Symeonidi A."/>
            <person name="Hiss M."/>
            <person name="Muchero W."/>
            <person name="Kamisugi Y."/>
            <person name="Saleh O."/>
            <person name="Blanc G."/>
            <person name="Decker E.L."/>
            <person name="van Gessel N."/>
            <person name="Grimwood J."/>
            <person name="Hayes R.D."/>
            <person name="Graham S.W."/>
            <person name="Gunter L.E."/>
            <person name="McDaniel S.F."/>
            <person name="Hoernstein S.N.W."/>
            <person name="Larsson A."/>
            <person name="Li F.W."/>
            <person name="Perroud P.F."/>
            <person name="Phillips J."/>
            <person name="Ranjan P."/>
            <person name="Rokshar D.S."/>
            <person name="Rothfels C.J."/>
            <person name="Schneider L."/>
            <person name="Shu S."/>
            <person name="Stevenson D.W."/>
            <person name="Thummler F."/>
            <person name="Tillich M."/>
            <person name="Villarreal Aguilar J.C."/>
            <person name="Widiez T."/>
            <person name="Wong G.K."/>
            <person name="Wymore A."/>
            <person name="Zhang Y."/>
            <person name="Zimmer A.D."/>
            <person name="Quatrano R.S."/>
            <person name="Mayer K.F.X."/>
            <person name="Goodstein D."/>
            <person name="Casacuberta J.M."/>
            <person name="Vandepoele K."/>
            <person name="Reski R."/>
            <person name="Cuming A.C."/>
            <person name="Tuskan G.A."/>
            <person name="Maumus F."/>
            <person name="Salse J."/>
            <person name="Schmutz J."/>
            <person name="Rensing S.A."/>
        </authorList>
    </citation>
    <scope>NUCLEOTIDE SEQUENCE [LARGE SCALE GENOMIC DNA]</scope>
    <source>
        <strain evidence="2 3">cv. Gransden 2004</strain>
    </source>
</reference>
<dbReference type="Gramene" id="Pp3c11_23060V3.2">
    <property type="protein sequence ID" value="Pp3c11_23060V3.2"/>
    <property type="gene ID" value="Pp3c11_23060"/>
</dbReference>
<evidence type="ECO:0000313" key="3">
    <source>
        <dbReference type="Proteomes" id="UP000006727"/>
    </source>
</evidence>
<proteinExistence type="predicted"/>
<sequence length="176" mass="19322">MAALCCCPTATSTKVVSQQMQAYLHSSSVGGLGFARLHQSKVSGLSTVRIGAQSRGGALVVRMGIRAVESFDATFQLTPESDQLLRSMLSSESFIKSVARDCALGEDAMLEFSGEIFQPVPWSQTTKHGMLPEFEKYHHDKENYVIINVPPQIMFKSKIFKPSRLCAIFKKSSPST</sequence>
<dbReference type="OrthoDB" id="507949at2759"/>
<dbReference type="EMBL" id="ABEU02000011">
    <property type="protein sequence ID" value="PNR45659.1"/>
    <property type="molecule type" value="Genomic_DNA"/>
</dbReference>
<dbReference type="OMA" id="NFMFQAK"/>
<dbReference type="EnsemblPlants" id="Pp3c11_23060V3.1">
    <property type="protein sequence ID" value="Pp3c11_23060V3.1"/>
    <property type="gene ID" value="Pp3c11_23060"/>
</dbReference>
<dbReference type="PaxDb" id="3218-PP1S31_140V6.1"/>
<accession>A0A2K1JVW0</accession>
<reference evidence="1 3" key="1">
    <citation type="journal article" date="2008" name="Science">
        <title>The Physcomitrella genome reveals evolutionary insights into the conquest of land by plants.</title>
        <authorList>
            <person name="Rensing S."/>
            <person name="Lang D."/>
            <person name="Zimmer A."/>
            <person name="Terry A."/>
            <person name="Salamov A."/>
            <person name="Shapiro H."/>
            <person name="Nishiyama T."/>
            <person name="Perroud P.-F."/>
            <person name="Lindquist E."/>
            <person name="Kamisugi Y."/>
            <person name="Tanahashi T."/>
            <person name="Sakakibara K."/>
            <person name="Fujita T."/>
            <person name="Oishi K."/>
            <person name="Shin-I T."/>
            <person name="Kuroki Y."/>
            <person name="Toyoda A."/>
            <person name="Suzuki Y."/>
            <person name="Hashimoto A."/>
            <person name="Yamaguchi K."/>
            <person name="Sugano A."/>
            <person name="Kohara Y."/>
            <person name="Fujiyama A."/>
            <person name="Anterola A."/>
            <person name="Aoki S."/>
            <person name="Ashton N."/>
            <person name="Barbazuk W.B."/>
            <person name="Barker E."/>
            <person name="Bennetzen J."/>
            <person name="Bezanilla M."/>
            <person name="Blankenship R."/>
            <person name="Cho S.H."/>
            <person name="Dutcher S."/>
            <person name="Estelle M."/>
            <person name="Fawcett J.A."/>
            <person name="Gundlach H."/>
            <person name="Hanada K."/>
            <person name="Heyl A."/>
            <person name="Hicks K.A."/>
            <person name="Hugh J."/>
            <person name="Lohr M."/>
            <person name="Mayer K."/>
            <person name="Melkozernov A."/>
            <person name="Murata T."/>
            <person name="Nelson D."/>
            <person name="Pils B."/>
            <person name="Prigge M."/>
            <person name="Reiss B."/>
            <person name="Renner T."/>
            <person name="Rombauts S."/>
            <person name="Rushton P."/>
            <person name="Sanderfoot A."/>
            <person name="Schween G."/>
            <person name="Shiu S.-H."/>
            <person name="Stueber K."/>
            <person name="Theodoulou F.L."/>
            <person name="Tu H."/>
            <person name="Van de Peer Y."/>
            <person name="Verrier P.J."/>
            <person name="Waters E."/>
            <person name="Wood A."/>
            <person name="Yang L."/>
            <person name="Cove D."/>
            <person name="Cuming A."/>
            <person name="Hasebe M."/>
            <person name="Lucas S."/>
            <person name="Mishler D.B."/>
            <person name="Reski R."/>
            <person name="Grigoriev I."/>
            <person name="Quatrano R.S."/>
            <person name="Boore J.L."/>
        </authorList>
    </citation>
    <scope>NUCLEOTIDE SEQUENCE [LARGE SCALE GENOMIC DNA]</scope>
    <source>
        <strain evidence="2 3">cv. Gransden 2004</strain>
    </source>
</reference>
<evidence type="ECO:0000313" key="1">
    <source>
        <dbReference type="EMBL" id="PNR45659.1"/>
    </source>
</evidence>
<organism evidence="1">
    <name type="scientific">Physcomitrium patens</name>
    <name type="common">Spreading-leaved earth moss</name>
    <name type="synonym">Physcomitrella patens</name>
    <dbReference type="NCBI Taxonomy" id="3218"/>
    <lineage>
        <taxon>Eukaryota</taxon>
        <taxon>Viridiplantae</taxon>
        <taxon>Streptophyta</taxon>
        <taxon>Embryophyta</taxon>
        <taxon>Bryophyta</taxon>
        <taxon>Bryophytina</taxon>
        <taxon>Bryopsida</taxon>
        <taxon>Funariidae</taxon>
        <taxon>Funariales</taxon>
        <taxon>Funariaceae</taxon>
        <taxon>Physcomitrium</taxon>
    </lineage>
</organism>
<name>A0A2K1JVW0_PHYPA</name>
<dbReference type="AlphaFoldDB" id="A0A2K1JVW0"/>
<evidence type="ECO:0000313" key="2">
    <source>
        <dbReference type="EnsemblPlants" id="Pp3c11_23060V3.1"/>
    </source>
</evidence>
<gene>
    <name evidence="2" type="primary">LOC112288538</name>
    <name evidence="1" type="ORF">PHYPA_015430</name>
</gene>
<dbReference type="RefSeq" id="XP_024388565.1">
    <property type="nucleotide sequence ID" value="XM_024532797.2"/>
</dbReference>
<dbReference type="GeneID" id="112288538"/>
<protein>
    <submittedName>
        <fullName evidence="1 2">Uncharacterized protein</fullName>
    </submittedName>
</protein>
<reference evidence="2" key="3">
    <citation type="submission" date="2020-12" db="UniProtKB">
        <authorList>
            <consortium name="EnsemblPlants"/>
        </authorList>
    </citation>
    <scope>IDENTIFICATION</scope>
</reference>